<name>A0A482VCP3_ASBVE</name>
<keyword evidence="5" id="KW-0552">Olfaction</keyword>
<dbReference type="InterPro" id="IPR004117">
    <property type="entry name" value="7tm6_olfct_rcpt"/>
</dbReference>
<keyword evidence="9" id="KW-0807">Transducer</keyword>
<keyword evidence="3" id="KW-0716">Sensory transduction</keyword>
<dbReference type="AlphaFoldDB" id="A0A482VCP3"/>
<dbReference type="PANTHER" id="PTHR21137">
    <property type="entry name" value="ODORANT RECEPTOR"/>
    <property type="match status" value="1"/>
</dbReference>
<sequence length="316" mass="37173">MDRFDWKVNIQMNIFILKILGLWPKGDESYGFNLYTLYGIFVLLFFELAHIAVATMDVFLNLDDLKTVTGNIFVLLMEMLGILKSYSLIRNMGMLKQLMRTINSDLFQPKTRHQRSLILPNLRAWKTIVALFWFLTVGWIIFWMMCPIFDRTFKEYHLPFPFSYPFNTKTSPYYEMTYLHQFIAVDYLSMTNVNIDTLIAALNMYIGAQLDILCDDLRNLHKASDANNNLKKCIHHHSEILKFATFTNRFYNWVIFVEFFVGAVSIGISMFQLTIVVPLSNEFYSFIVYLVCIATQVFMYCWFGNEIEIKVKVDMS</sequence>
<proteinExistence type="predicted"/>
<keyword evidence="2" id="KW-1003">Cell membrane</keyword>
<evidence type="ECO:0000256" key="3">
    <source>
        <dbReference type="ARBA" id="ARBA00022606"/>
    </source>
</evidence>
<feature type="transmembrane region" description="Helical" evidence="10">
    <location>
        <begin position="124"/>
        <end position="146"/>
    </location>
</feature>
<evidence type="ECO:0000256" key="4">
    <source>
        <dbReference type="ARBA" id="ARBA00022692"/>
    </source>
</evidence>
<dbReference type="PANTHER" id="PTHR21137:SF35">
    <property type="entry name" value="ODORANT RECEPTOR 19A-RELATED"/>
    <property type="match status" value="1"/>
</dbReference>
<evidence type="ECO:0000313" key="12">
    <source>
        <dbReference type="Proteomes" id="UP000292052"/>
    </source>
</evidence>
<dbReference type="OrthoDB" id="6675289at2759"/>
<keyword evidence="4 10" id="KW-0812">Transmembrane</keyword>
<evidence type="ECO:0000256" key="1">
    <source>
        <dbReference type="ARBA" id="ARBA00004651"/>
    </source>
</evidence>
<keyword evidence="12" id="KW-1185">Reference proteome</keyword>
<evidence type="ECO:0000256" key="5">
    <source>
        <dbReference type="ARBA" id="ARBA00022725"/>
    </source>
</evidence>
<feature type="transmembrane region" description="Helical" evidence="10">
    <location>
        <begin position="250"/>
        <end position="271"/>
    </location>
</feature>
<protein>
    <submittedName>
        <fullName evidence="11">7tm 6 domain containing protein</fullName>
    </submittedName>
</protein>
<gene>
    <name evidence="11" type="ORF">BDFB_006705</name>
</gene>
<evidence type="ECO:0000256" key="2">
    <source>
        <dbReference type="ARBA" id="ARBA00022475"/>
    </source>
</evidence>
<comment type="subcellular location">
    <subcellularLocation>
        <location evidence="1">Cell membrane</location>
        <topology evidence="1">Multi-pass membrane protein</topology>
    </subcellularLocation>
</comment>
<keyword evidence="7 10" id="KW-0472">Membrane</keyword>
<evidence type="ECO:0000256" key="10">
    <source>
        <dbReference type="SAM" id="Phobius"/>
    </source>
</evidence>
<dbReference type="GO" id="GO:0004984">
    <property type="term" value="F:olfactory receptor activity"/>
    <property type="evidence" value="ECO:0007669"/>
    <property type="project" value="InterPro"/>
</dbReference>
<accession>A0A482VCP3</accession>
<dbReference type="GO" id="GO:0007165">
    <property type="term" value="P:signal transduction"/>
    <property type="evidence" value="ECO:0007669"/>
    <property type="project" value="UniProtKB-KW"/>
</dbReference>
<evidence type="ECO:0000313" key="11">
    <source>
        <dbReference type="EMBL" id="RZB40739.1"/>
    </source>
</evidence>
<dbReference type="Pfam" id="PF02949">
    <property type="entry name" value="7tm_6"/>
    <property type="match status" value="1"/>
</dbReference>
<organism evidence="11 12">
    <name type="scientific">Asbolus verrucosus</name>
    <name type="common">Desert ironclad beetle</name>
    <dbReference type="NCBI Taxonomy" id="1661398"/>
    <lineage>
        <taxon>Eukaryota</taxon>
        <taxon>Metazoa</taxon>
        <taxon>Ecdysozoa</taxon>
        <taxon>Arthropoda</taxon>
        <taxon>Hexapoda</taxon>
        <taxon>Insecta</taxon>
        <taxon>Pterygota</taxon>
        <taxon>Neoptera</taxon>
        <taxon>Endopterygota</taxon>
        <taxon>Coleoptera</taxon>
        <taxon>Polyphaga</taxon>
        <taxon>Cucujiformia</taxon>
        <taxon>Tenebrionidae</taxon>
        <taxon>Pimeliinae</taxon>
        <taxon>Asbolus</taxon>
    </lineage>
</organism>
<dbReference type="GO" id="GO:0005886">
    <property type="term" value="C:plasma membrane"/>
    <property type="evidence" value="ECO:0007669"/>
    <property type="project" value="UniProtKB-SubCell"/>
</dbReference>
<dbReference type="EMBL" id="QDEB01116353">
    <property type="protein sequence ID" value="RZB40739.1"/>
    <property type="molecule type" value="Genomic_DNA"/>
</dbReference>
<keyword evidence="6 10" id="KW-1133">Transmembrane helix</keyword>
<evidence type="ECO:0000256" key="7">
    <source>
        <dbReference type="ARBA" id="ARBA00023136"/>
    </source>
</evidence>
<evidence type="ECO:0000256" key="6">
    <source>
        <dbReference type="ARBA" id="ARBA00022989"/>
    </source>
</evidence>
<dbReference type="Proteomes" id="UP000292052">
    <property type="component" value="Unassembled WGS sequence"/>
</dbReference>
<keyword evidence="8" id="KW-0675">Receptor</keyword>
<dbReference type="GO" id="GO:0005549">
    <property type="term" value="F:odorant binding"/>
    <property type="evidence" value="ECO:0007669"/>
    <property type="project" value="InterPro"/>
</dbReference>
<evidence type="ECO:0000256" key="9">
    <source>
        <dbReference type="ARBA" id="ARBA00023224"/>
    </source>
</evidence>
<reference evidence="11 12" key="1">
    <citation type="submission" date="2017-03" db="EMBL/GenBank/DDBJ databases">
        <title>Genome of the blue death feigning beetle - Asbolus verrucosus.</title>
        <authorList>
            <person name="Rider S.D."/>
        </authorList>
    </citation>
    <scope>NUCLEOTIDE SEQUENCE [LARGE SCALE GENOMIC DNA]</scope>
    <source>
        <strain evidence="11">Butters</strain>
        <tissue evidence="11">Head and leg muscle</tissue>
    </source>
</reference>
<comment type="caution">
    <text evidence="11">The sequence shown here is derived from an EMBL/GenBank/DDBJ whole genome shotgun (WGS) entry which is preliminary data.</text>
</comment>
<feature type="transmembrane region" description="Helical" evidence="10">
    <location>
        <begin position="35"/>
        <end position="60"/>
    </location>
</feature>
<feature type="transmembrane region" description="Helical" evidence="10">
    <location>
        <begin position="283"/>
        <end position="303"/>
    </location>
</feature>
<evidence type="ECO:0000256" key="8">
    <source>
        <dbReference type="ARBA" id="ARBA00023170"/>
    </source>
</evidence>
<feature type="transmembrane region" description="Helical" evidence="10">
    <location>
        <begin position="72"/>
        <end position="89"/>
    </location>
</feature>